<proteinExistence type="predicted"/>
<accession>A0A8T8K6D6</accession>
<keyword evidence="1" id="KW-0472">Membrane</keyword>
<keyword evidence="1" id="KW-0812">Transmembrane</keyword>
<dbReference type="EMBL" id="CP058560">
    <property type="protein sequence ID" value="QUH24198.1"/>
    <property type="molecule type" value="Genomic_DNA"/>
</dbReference>
<reference evidence="2" key="1">
    <citation type="submission" date="2020-07" db="EMBL/GenBank/DDBJ databases">
        <title>Methanobacterium. sp. MethCan genome.</title>
        <authorList>
            <person name="Postec A."/>
            <person name="Quemeneur M."/>
        </authorList>
    </citation>
    <scope>NUCLEOTIDE SEQUENCE</scope>
    <source>
        <strain evidence="2">MethCAN</strain>
    </source>
</reference>
<protein>
    <submittedName>
        <fullName evidence="2">Metal-dependent hydrolase</fullName>
    </submittedName>
</protein>
<keyword evidence="2" id="KW-0378">Hydrolase</keyword>
<dbReference type="Proteomes" id="UP000681041">
    <property type="component" value="Chromosome"/>
</dbReference>
<keyword evidence="3" id="KW-1185">Reference proteome</keyword>
<feature type="transmembrane region" description="Helical" evidence="1">
    <location>
        <begin position="124"/>
        <end position="142"/>
    </location>
</feature>
<gene>
    <name evidence="2" type="ORF">HYG87_10730</name>
</gene>
<dbReference type="PANTHER" id="PTHR35531">
    <property type="entry name" value="INNER MEMBRANE PROTEIN YBCI-RELATED"/>
    <property type="match status" value="1"/>
</dbReference>
<dbReference type="AlphaFoldDB" id="A0A8T8K6D6"/>
<feature type="transmembrane region" description="Helical" evidence="1">
    <location>
        <begin position="12"/>
        <end position="37"/>
    </location>
</feature>
<dbReference type="Pfam" id="PF04307">
    <property type="entry name" value="YdjM"/>
    <property type="match status" value="1"/>
</dbReference>
<dbReference type="GO" id="GO:0016787">
    <property type="term" value="F:hydrolase activity"/>
    <property type="evidence" value="ECO:0007669"/>
    <property type="project" value="UniProtKB-KW"/>
</dbReference>
<evidence type="ECO:0000313" key="2">
    <source>
        <dbReference type="EMBL" id="QUH24198.1"/>
    </source>
</evidence>
<organism evidence="2 3">
    <name type="scientific">Methanobacterium alkalithermotolerans</name>
    <dbReference type="NCBI Taxonomy" id="2731220"/>
    <lineage>
        <taxon>Archaea</taxon>
        <taxon>Methanobacteriati</taxon>
        <taxon>Methanobacteriota</taxon>
        <taxon>Methanomada group</taxon>
        <taxon>Methanobacteria</taxon>
        <taxon>Methanobacteriales</taxon>
        <taxon>Methanobacteriaceae</taxon>
        <taxon>Methanobacterium</taxon>
    </lineage>
</organism>
<dbReference type="GeneID" id="64821245"/>
<feature type="transmembrane region" description="Helical" evidence="1">
    <location>
        <begin position="57"/>
        <end position="83"/>
    </location>
</feature>
<dbReference type="PANTHER" id="PTHR35531:SF1">
    <property type="entry name" value="INNER MEMBRANE PROTEIN YBCI-RELATED"/>
    <property type="match status" value="1"/>
</dbReference>
<dbReference type="RefSeq" id="WP_211533157.1">
    <property type="nucleotide sequence ID" value="NZ_CP058560.1"/>
</dbReference>
<keyword evidence="1" id="KW-1133">Transmembrane helix</keyword>
<dbReference type="KEGG" id="meme:HYG87_10730"/>
<name>A0A8T8K6D6_9EURY</name>
<dbReference type="OrthoDB" id="82350at2157"/>
<dbReference type="InterPro" id="IPR007404">
    <property type="entry name" value="YdjM-like"/>
</dbReference>
<evidence type="ECO:0000313" key="3">
    <source>
        <dbReference type="Proteomes" id="UP000681041"/>
    </source>
</evidence>
<evidence type="ECO:0000256" key="1">
    <source>
        <dbReference type="SAM" id="Phobius"/>
    </source>
</evidence>
<sequence>MRFWTHIPTSLLLYLVLIWLLNLPVTIPGMVITGLISVVPDIIDKVTGKHRGFGHSFIFLAPAILAFMINISLGLSIVSAFITHVALDCATKKGVPLFYPFSETRLLYPKKEKSRITTGSSREVALAMLIIFCLVPLAYGLTVGMPDLDEIWAQDEELENKTENNSAKEYIKRDYRRYYSPESEDKKVEVIVKVVEVKGNDNYSKDSDYYRLRNGQNKTENYSAQL</sequence>